<protein>
    <submittedName>
        <fullName evidence="2">Uncharacterized protein</fullName>
    </submittedName>
</protein>
<dbReference type="InParanoid" id="A0A0D0C231"/>
<organism evidence="2 3">
    <name type="scientific">Paxillus rubicundulus Ve08.2h10</name>
    <dbReference type="NCBI Taxonomy" id="930991"/>
    <lineage>
        <taxon>Eukaryota</taxon>
        <taxon>Fungi</taxon>
        <taxon>Dikarya</taxon>
        <taxon>Basidiomycota</taxon>
        <taxon>Agaricomycotina</taxon>
        <taxon>Agaricomycetes</taxon>
        <taxon>Agaricomycetidae</taxon>
        <taxon>Boletales</taxon>
        <taxon>Paxilineae</taxon>
        <taxon>Paxillaceae</taxon>
        <taxon>Paxillus</taxon>
    </lineage>
</organism>
<feature type="region of interest" description="Disordered" evidence="1">
    <location>
        <begin position="1"/>
        <end position="30"/>
    </location>
</feature>
<proteinExistence type="predicted"/>
<feature type="region of interest" description="Disordered" evidence="1">
    <location>
        <begin position="50"/>
        <end position="134"/>
    </location>
</feature>
<sequence length="134" mass="14252">MAAQHHADTIHDPGGSMKAPGSHPLSIGMKGDEVKQCGIMMECPWRLGSNGKERIIEQDNNQGDLTTPRGPVGMPDSDMHCPNEPTEGHRDNKPGGRGVKGDKSGQVEGKTEEQSEGKDGQVLRPPSPLPIATP</sequence>
<dbReference type="Proteomes" id="UP000054538">
    <property type="component" value="Unassembled WGS sequence"/>
</dbReference>
<evidence type="ECO:0000313" key="2">
    <source>
        <dbReference type="EMBL" id="KIK77247.1"/>
    </source>
</evidence>
<dbReference type="AlphaFoldDB" id="A0A0D0C231"/>
<dbReference type="HOGENOM" id="CLU_2073910_0_0_1"/>
<feature type="compositionally biased region" description="Basic and acidic residues" evidence="1">
    <location>
        <begin position="77"/>
        <end position="121"/>
    </location>
</feature>
<feature type="compositionally biased region" description="Pro residues" evidence="1">
    <location>
        <begin position="125"/>
        <end position="134"/>
    </location>
</feature>
<reference evidence="3" key="2">
    <citation type="submission" date="2015-01" db="EMBL/GenBank/DDBJ databases">
        <title>Evolutionary Origins and Diversification of the Mycorrhizal Mutualists.</title>
        <authorList>
            <consortium name="DOE Joint Genome Institute"/>
            <consortium name="Mycorrhizal Genomics Consortium"/>
            <person name="Kohler A."/>
            <person name="Kuo A."/>
            <person name="Nagy L.G."/>
            <person name="Floudas D."/>
            <person name="Copeland A."/>
            <person name="Barry K.W."/>
            <person name="Cichocki N."/>
            <person name="Veneault-Fourrey C."/>
            <person name="LaButti K."/>
            <person name="Lindquist E.A."/>
            <person name="Lipzen A."/>
            <person name="Lundell T."/>
            <person name="Morin E."/>
            <person name="Murat C."/>
            <person name="Riley R."/>
            <person name="Ohm R."/>
            <person name="Sun H."/>
            <person name="Tunlid A."/>
            <person name="Henrissat B."/>
            <person name="Grigoriev I.V."/>
            <person name="Hibbett D.S."/>
            <person name="Martin F."/>
        </authorList>
    </citation>
    <scope>NUCLEOTIDE SEQUENCE [LARGE SCALE GENOMIC DNA]</scope>
    <source>
        <strain evidence="3">Ve08.2h10</strain>
    </source>
</reference>
<gene>
    <name evidence="2" type="ORF">PAXRUDRAFT_167437</name>
</gene>
<evidence type="ECO:0000256" key="1">
    <source>
        <dbReference type="SAM" id="MobiDB-lite"/>
    </source>
</evidence>
<keyword evidence="3" id="KW-1185">Reference proteome</keyword>
<feature type="compositionally biased region" description="Basic and acidic residues" evidence="1">
    <location>
        <begin position="1"/>
        <end position="11"/>
    </location>
</feature>
<reference evidence="2 3" key="1">
    <citation type="submission" date="2014-04" db="EMBL/GenBank/DDBJ databases">
        <authorList>
            <consortium name="DOE Joint Genome Institute"/>
            <person name="Kuo A."/>
            <person name="Kohler A."/>
            <person name="Jargeat P."/>
            <person name="Nagy L.G."/>
            <person name="Floudas D."/>
            <person name="Copeland A."/>
            <person name="Barry K.W."/>
            <person name="Cichocki N."/>
            <person name="Veneault-Fourrey C."/>
            <person name="LaButti K."/>
            <person name="Lindquist E.A."/>
            <person name="Lipzen A."/>
            <person name="Lundell T."/>
            <person name="Morin E."/>
            <person name="Murat C."/>
            <person name="Sun H."/>
            <person name="Tunlid A."/>
            <person name="Henrissat B."/>
            <person name="Grigoriev I.V."/>
            <person name="Hibbett D.S."/>
            <person name="Martin F."/>
            <person name="Nordberg H.P."/>
            <person name="Cantor M.N."/>
            <person name="Hua S.X."/>
        </authorList>
    </citation>
    <scope>NUCLEOTIDE SEQUENCE [LARGE SCALE GENOMIC DNA]</scope>
    <source>
        <strain evidence="2 3">Ve08.2h10</strain>
    </source>
</reference>
<name>A0A0D0C231_9AGAM</name>
<evidence type="ECO:0000313" key="3">
    <source>
        <dbReference type="Proteomes" id="UP000054538"/>
    </source>
</evidence>
<accession>A0A0D0C231</accession>
<dbReference type="EMBL" id="KN827074">
    <property type="protein sequence ID" value="KIK77247.1"/>
    <property type="molecule type" value="Genomic_DNA"/>
</dbReference>